<dbReference type="InterPro" id="IPR041893">
    <property type="entry name" value="ArdA_dom3"/>
</dbReference>
<comment type="caution">
    <text evidence="1">The sequence shown here is derived from an EMBL/GenBank/DDBJ whole genome shotgun (WGS) entry which is preliminary data.</text>
</comment>
<evidence type="ECO:0000313" key="2">
    <source>
        <dbReference type="Proteomes" id="UP000265489"/>
    </source>
</evidence>
<dbReference type="InterPro" id="IPR041895">
    <property type="entry name" value="ArdA_dom1"/>
</dbReference>
<dbReference type="InterPro" id="IPR009899">
    <property type="entry name" value="ArdA"/>
</dbReference>
<dbReference type="EMBL" id="QRYQ01000001">
    <property type="protein sequence ID" value="RGU94036.1"/>
    <property type="molecule type" value="Genomic_DNA"/>
</dbReference>
<proteinExistence type="predicted"/>
<dbReference type="Gene3D" id="3.10.20.480">
    <property type="entry name" value="Antirestriction protein ArdA, domain 1"/>
    <property type="match status" value="1"/>
</dbReference>
<sequence length="166" mass="19335">MLEMKGFITNLGKYNEGYLVGKWINFPIDDDDFESELESIGVKKNTTYEEWFITDYYCPLFDMYDAFGEYPSIDDINEVAEALENNESVFTALLEVCSYEDALSYLKSENYTFYQGMTLEDVAHELIEECYNLPEIAQRYFDYEAFACDLESDGYTETSNGVICLW</sequence>
<gene>
    <name evidence="1" type="ORF">DWW32_00545</name>
</gene>
<accession>A0A395WEU5</accession>
<reference evidence="1 2" key="1">
    <citation type="submission" date="2018-08" db="EMBL/GenBank/DDBJ databases">
        <title>A genome reference for cultivated species of the human gut microbiota.</title>
        <authorList>
            <person name="Zou Y."/>
            <person name="Xue W."/>
            <person name="Luo G."/>
        </authorList>
    </citation>
    <scope>NUCLEOTIDE SEQUENCE [LARGE SCALE GENOMIC DNA]</scope>
    <source>
        <strain evidence="1 2">AF15-20</strain>
    </source>
</reference>
<organism evidence="1 2">
    <name type="scientific">Holdemanella biformis</name>
    <dbReference type="NCBI Taxonomy" id="1735"/>
    <lineage>
        <taxon>Bacteria</taxon>
        <taxon>Bacillati</taxon>
        <taxon>Bacillota</taxon>
        <taxon>Erysipelotrichia</taxon>
        <taxon>Erysipelotrichales</taxon>
        <taxon>Erysipelotrichaceae</taxon>
        <taxon>Holdemanella</taxon>
    </lineage>
</organism>
<dbReference type="RefSeq" id="WP_118324251.1">
    <property type="nucleotide sequence ID" value="NZ_QRYQ01000001.1"/>
</dbReference>
<protein>
    <submittedName>
        <fullName evidence="1">Antirestriction protein ArdA</fullName>
    </submittedName>
</protein>
<dbReference type="AlphaFoldDB" id="A0A395WEU5"/>
<dbReference type="Pfam" id="PF07275">
    <property type="entry name" value="ArdA"/>
    <property type="match status" value="1"/>
</dbReference>
<dbReference type="Gene3D" id="1.10.10.1190">
    <property type="entry name" value="Antirestriction protein ArdA, domain 3"/>
    <property type="match status" value="1"/>
</dbReference>
<name>A0A395WEU5_9FIRM</name>
<evidence type="ECO:0000313" key="1">
    <source>
        <dbReference type="EMBL" id="RGU94036.1"/>
    </source>
</evidence>
<dbReference type="Proteomes" id="UP000265489">
    <property type="component" value="Unassembled WGS sequence"/>
</dbReference>